<dbReference type="InterPro" id="IPR021509">
    <property type="entry name" value="DUF3169"/>
</dbReference>
<dbReference type="SUPFAM" id="SSF81321">
    <property type="entry name" value="Family A G protein-coupled receptor-like"/>
    <property type="match status" value="1"/>
</dbReference>
<sequence>MIMKKQPQKRSPRNRFWRNVGIITVSGLIGGVIGFLTGMFGSEKPLEIQSFFSIEVLLLGSILLFLIVFMVTIALLISARKVHQKMLQIEDEEEAYHYDIQNKKLFGLATIFKGVMILPYFLVIIFYSQWVYMDRPSTGHLAFIFGTFTMLYLFLVLIVLFFLSDIFFRKTFHLLYGKPIPRNVNTKEVREFMMSMMDEAEKQISYEENFEVVVKLSNYILPIMLIGILIIGIAFQTDILLALSVVSIIYIYILISQYKITKRYYKE</sequence>
<dbReference type="Pfam" id="PF11368">
    <property type="entry name" value="DUF3169"/>
    <property type="match status" value="1"/>
</dbReference>
<protein>
    <submittedName>
        <fullName evidence="3">DUF3169 family protein</fullName>
    </submittedName>
    <submittedName>
        <fullName evidence="2">Membrane protein</fullName>
    </submittedName>
</protein>
<organism evidence="2 4">
    <name type="scientific">Streptococcus salivarius</name>
    <dbReference type="NCBI Taxonomy" id="1304"/>
    <lineage>
        <taxon>Bacteria</taxon>
        <taxon>Bacillati</taxon>
        <taxon>Bacillota</taxon>
        <taxon>Bacilli</taxon>
        <taxon>Lactobacillales</taxon>
        <taxon>Streptococcaceae</taxon>
        <taxon>Streptococcus</taxon>
    </lineage>
</organism>
<dbReference type="GeneID" id="93792512"/>
<feature type="transmembrane region" description="Helical" evidence="1">
    <location>
        <begin position="140"/>
        <end position="163"/>
    </location>
</feature>
<evidence type="ECO:0000313" key="3">
    <source>
        <dbReference type="EMBL" id="MDB8614178.1"/>
    </source>
</evidence>
<keyword evidence="1" id="KW-0812">Transmembrane</keyword>
<accession>A0A074J213</accession>
<keyword evidence="1" id="KW-0472">Membrane</keyword>
<comment type="caution">
    <text evidence="2">The sequence shown here is derived from an EMBL/GenBank/DDBJ whole genome shotgun (WGS) entry which is preliminary data.</text>
</comment>
<reference evidence="2 4" key="1">
    <citation type="submission" date="2014-04" db="EMBL/GenBank/DDBJ databases">
        <title>Variable characteristics of bacteriocin-producing Streptococcus salivarius strains isolated from Malaysian subjects.</title>
        <authorList>
            <person name="Philip K."/>
            <person name="Barbour A."/>
        </authorList>
    </citation>
    <scope>NUCLEOTIDE SEQUENCE [LARGE SCALE GENOMIC DNA]</scope>
    <source>
        <strain evidence="2 4">NU10</strain>
    </source>
</reference>
<keyword evidence="1" id="KW-1133">Transmembrane helix</keyword>
<reference evidence="3" key="2">
    <citation type="submission" date="2023-01" db="EMBL/GenBank/DDBJ databases">
        <title>Human gut microbiome strain richness.</title>
        <authorList>
            <person name="Chen-Liaw A."/>
        </authorList>
    </citation>
    <scope>NUCLEOTIDE SEQUENCE</scope>
    <source>
        <strain evidence="3">1001095st1_G4_1001095IJ_161003</strain>
    </source>
</reference>
<proteinExistence type="predicted"/>
<evidence type="ECO:0000313" key="4">
    <source>
        <dbReference type="Proteomes" id="UP000027855"/>
    </source>
</evidence>
<dbReference type="Proteomes" id="UP001210204">
    <property type="component" value="Unassembled WGS sequence"/>
</dbReference>
<dbReference type="EMBL" id="JAQMJT010000007">
    <property type="protein sequence ID" value="MDB8614178.1"/>
    <property type="molecule type" value="Genomic_DNA"/>
</dbReference>
<feature type="transmembrane region" description="Helical" evidence="1">
    <location>
        <begin position="105"/>
        <end position="128"/>
    </location>
</feature>
<gene>
    <name evidence="2" type="ORF">DL07_03315</name>
    <name evidence="3" type="ORF">PNU26_07190</name>
</gene>
<evidence type="ECO:0000313" key="2">
    <source>
        <dbReference type="EMBL" id="KEO44912.1"/>
    </source>
</evidence>
<dbReference type="AlphaFoldDB" id="A0A074J213"/>
<name>A0A074J213_STRSL</name>
<feature type="transmembrane region" description="Helical" evidence="1">
    <location>
        <begin position="212"/>
        <end position="233"/>
    </location>
</feature>
<feature type="transmembrane region" description="Helical" evidence="1">
    <location>
        <begin position="239"/>
        <end position="258"/>
    </location>
</feature>
<dbReference type="EMBL" id="JJMT01000015">
    <property type="protein sequence ID" value="KEO44912.1"/>
    <property type="molecule type" value="Genomic_DNA"/>
</dbReference>
<dbReference type="Proteomes" id="UP000027855">
    <property type="component" value="Unassembled WGS sequence"/>
</dbReference>
<dbReference type="KEGG" id="ssah:HSISS4_01219"/>
<evidence type="ECO:0000256" key="1">
    <source>
        <dbReference type="SAM" id="Phobius"/>
    </source>
</evidence>
<dbReference type="RefSeq" id="WP_014634712.1">
    <property type="nucleotide sequence ID" value="NZ_CAJHJO010000005.1"/>
</dbReference>
<feature type="transmembrane region" description="Helical" evidence="1">
    <location>
        <begin position="20"/>
        <end position="40"/>
    </location>
</feature>
<feature type="transmembrane region" description="Helical" evidence="1">
    <location>
        <begin position="52"/>
        <end position="77"/>
    </location>
</feature>